<dbReference type="EC" id="4.1.1.81" evidence="4"/>
<dbReference type="NCBIfam" id="TIGR01140">
    <property type="entry name" value="L_thr_O3P_dcar"/>
    <property type="match status" value="1"/>
</dbReference>
<accession>A0ABM8XCB4</accession>
<evidence type="ECO:0000256" key="8">
    <source>
        <dbReference type="ARBA" id="ARBA00029996"/>
    </source>
</evidence>
<keyword evidence="7" id="KW-0456">Lyase</keyword>
<dbReference type="EMBL" id="CAJZAH010000003">
    <property type="protein sequence ID" value="CAG9177582.1"/>
    <property type="molecule type" value="Genomic_DNA"/>
</dbReference>
<sequence length="350" mass="36671">MNAPIRHGGNLLAAVRRYGRPVEGWLDLSTGINPEGYPVPALPAAAWQRLPEEDDGLAEIAALSYGAARALPVAGSQAAIRTLPALLAPGRVGVATLGYSEYAPAFAASGHCVVPLAERDFAPQRLSGLADDLDHLVVVNPNNPTGRELPAPALLDCHRRLAARGGTLLVDEAFADCAPDASLAAHSMLDGLVVLRSLGKFYGLAGVRCGFVLAAPPLLGELAQRLGHWTVSGPARAVARIALADTGWQQATRARLHACSTRLGALLRDHGLAPVMQPLFAWVQHPQAPALHEALAHAGVWTRLFDAPPVADEVGVPSLRLGLPPDSDDAWRRLADALAGALDSLPSQPS</sequence>
<evidence type="ECO:0000256" key="1">
    <source>
        <dbReference type="ARBA" id="ARBA00001933"/>
    </source>
</evidence>
<dbReference type="Gene3D" id="3.40.640.10">
    <property type="entry name" value="Type I PLP-dependent aspartate aminotransferase-like (Major domain)"/>
    <property type="match status" value="1"/>
</dbReference>
<dbReference type="InterPro" id="IPR015424">
    <property type="entry name" value="PyrdxlP-dep_Trfase"/>
</dbReference>
<dbReference type="SUPFAM" id="SSF53383">
    <property type="entry name" value="PLP-dependent transferases"/>
    <property type="match status" value="1"/>
</dbReference>
<evidence type="ECO:0000256" key="9">
    <source>
        <dbReference type="ARBA" id="ARBA00048531"/>
    </source>
</evidence>
<evidence type="ECO:0000256" key="6">
    <source>
        <dbReference type="ARBA" id="ARBA00022898"/>
    </source>
</evidence>
<dbReference type="GO" id="GO:0004400">
    <property type="term" value="F:histidinol-phosphate transaminase activity"/>
    <property type="evidence" value="ECO:0007669"/>
    <property type="project" value="UniProtKB-EC"/>
</dbReference>
<evidence type="ECO:0000256" key="5">
    <source>
        <dbReference type="ARBA" id="ARBA00022573"/>
    </source>
</evidence>
<evidence type="ECO:0000256" key="2">
    <source>
        <dbReference type="ARBA" id="ARBA00003444"/>
    </source>
</evidence>
<protein>
    <recommendedName>
        <fullName evidence="4">threonine-phosphate decarboxylase</fullName>
        <ecNumber evidence="4">4.1.1.81</ecNumber>
    </recommendedName>
    <alternativeName>
        <fullName evidence="8">L-threonine-O-3-phosphate decarboxylase</fullName>
    </alternativeName>
</protein>
<evidence type="ECO:0000256" key="3">
    <source>
        <dbReference type="ARBA" id="ARBA00004953"/>
    </source>
</evidence>
<keyword evidence="5" id="KW-0169">Cobalamin biosynthesis</keyword>
<dbReference type="PANTHER" id="PTHR42885:SF1">
    <property type="entry name" value="THREONINE-PHOSPHATE DECARBOXYLASE"/>
    <property type="match status" value="1"/>
</dbReference>
<reference evidence="11 12" key="1">
    <citation type="submission" date="2021-08" db="EMBL/GenBank/DDBJ databases">
        <authorList>
            <person name="Peeters C."/>
        </authorList>
    </citation>
    <scope>NUCLEOTIDE SEQUENCE [LARGE SCALE GENOMIC DNA]</scope>
    <source>
        <strain evidence="11 12">LMG 21510</strain>
    </source>
</reference>
<organism evidence="11 12">
    <name type="scientific">Cupriavidus respiraculi</name>
    <dbReference type="NCBI Taxonomy" id="195930"/>
    <lineage>
        <taxon>Bacteria</taxon>
        <taxon>Pseudomonadati</taxon>
        <taxon>Pseudomonadota</taxon>
        <taxon>Betaproteobacteria</taxon>
        <taxon>Burkholderiales</taxon>
        <taxon>Burkholderiaceae</taxon>
        <taxon>Cupriavidus</taxon>
    </lineage>
</organism>
<dbReference type="CDD" id="cd00609">
    <property type="entry name" value="AAT_like"/>
    <property type="match status" value="1"/>
</dbReference>
<gene>
    <name evidence="11" type="primary">hisC_4</name>
    <name evidence="11" type="ORF">LMG21510_03336</name>
</gene>
<dbReference type="RefSeq" id="WP_224042833.1">
    <property type="nucleotide sequence ID" value="NZ_CAJZAH010000003.1"/>
</dbReference>
<comment type="cofactor">
    <cofactor evidence="1">
        <name>pyridoxal 5'-phosphate</name>
        <dbReference type="ChEBI" id="CHEBI:597326"/>
    </cofactor>
</comment>
<keyword evidence="6" id="KW-0663">Pyridoxal phosphate</keyword>
<proteinExistence type="predicted"/>
<name>A0ABM8XCB4_9BURK</name>
<dbReference type="Gene3D" id="3.90.1150.10">
    <property type="entry name" value="Aspartate Aminotransferase, domain 1"/>
    <property type="match status" value="1"/>
</dbReference>
<comment type="function">
    <text evidence="2">Decarboxylates L-threonine-O-3-phosphate to yield (R)-1-amino-2-propanol O-2-phosphate, the precursor for the linkage between the nucleotide loop and the corrin ring in cobalamin.</text>
</comment>
<dbReference type="Pfam" id="PF00155">
    <property type="entry name" value="Aminotran_1_2"/>
    <property type="match status" value="1"/>
</dbReference>
<comment type="caution">
    <text evidence="11">The sequence shown here is derived from an EMBL/GenBank/DDBJ whole genome shotgun (WGS) entry which is preliminary data.</text>
</comment>
<dbReference type="InterPro" id="IPR005860">
    <property type="entry name" value="CobD"/>
</dbReference>
<keyword evidence="11" id="KW-0808">Transferase</keyword>
<evidence type="ECO:0000259" key="10">
    <source>
        <dbReference type="Pfam" id="PF00155"/>
    </source>
</evidence>
<dbReference type="Proteomes" id="UP000721236">
    <property type="component" value="Unassembled WGS sequence"/>
</dbReference>
<comment type="catalytic activity">
    <reaction evidence="9">
        <text>O-phospho-L-threonine + H(+) = (R)-1-aminopropan-2-yl phosphate + CO2</text>
        <dbReference type="Rhea" id="RHEA:11492"/>
        <dbReference type="ChEBI" id="CHEBI:15378"/>
        <dbReference type="ChEBI" id="CHEBI:16526"/>
        <dbReference type="ChEBI" id="CHEBI:58563"/>
        <dbReference type="ChEBI" id="CHEBI:58675"/>
        <dbReference type="EC" id="4.1.1.81"/>
    </reaction>
</comment>
<dbReference type="InterPro" id="IPR004839">
    <property type="entry name" value="Aminotransferase_I/II_large"/>
</dbReference>
<comment type="pathway">
    <text evidence="3">Cofactor biosynthesis; adenosylcobalamin biosynthesis.</text>
</comment>
<dbReference type="InterPro" id="IPR015422">
    <property type="entry name" value="PyrdxlP-dep_Trfase_small"/>
</dbReference>
<evidence type="ECO:0000313" key="12">
    <source>
        <dbReference type="Proteomes" id="UP000721236"/>
    </source>
</evidence>
<keyword evidence="12" id="KW-1185">Reference proteome</keyword>
<feature type="domain" description="Aminotransferase class I/classII large" evidence="10">
    <location>
        <begin position="67"/>
        <end position="337"/>
    </location>
</feature>
<keyword evidence="11" id="KW-0032">Aminotransferase</keyword>
<evidence type="ECO:0000256" key="4">
    <source>
        <dbReference type="ARBA" id="ARBA00012285"/>
    </source>
</evidence>
<evidence type="ECO:0000313" key="11">
    <source>
        <dbReference type="EMBL" id="CAG9177582.1"/>
    </source>
</evidence>
<dbReference type="PANTHER" id="PTHR42885">
    <property type="entry name" value="HISTIDINOL-PHOSPHATE AMINOTRANSFERASE-RELATED"/>
    <property type="match status" value="1"/>
</dbReference>
<evidence type="ECO:0000256" key="7">
    <source>
        <dbReference type="ARBA" id="ARBA00023239"/>
    </source>
</evidence>
<dbReference type="InterPro" id="IPR015421">
    <property type="entry name" value="PyrdxlP-dep_Trfase_major"/>
</dbReference>